<evidence type="ECO:0000256" key="7">
    <source>
        <dbReference type="SAM" id="MobiDB-lite"/>
    </source>
</evidence>
<feature type="coiled-coil region" evidence="6">
    <location>
        <begin position="1005"/>
        <end position="1039"/>
    </location>
</feature>
<dbReference type="PANTHER" id="PTHR19327:SF0">
    <property type="entry name" value="GOLGIN SUBFAMILY A MEMBER 4"/>
    <property type="match status" value="1"/>
</dbReference>
<dbReference type="AlphaFoldDB" id="A0A1E3PJR9"/>
<dbReference type="GO" id="GO:0005815">
    <property type="term" value="C:microtubule organizing center"/>
    <property type="evidence" value="ECO:0007669"/>
    <property type="project" value="UniProtKB-SubCell"/>
</dbReference>
<accession>A0A1E3PJR9</accession>
<keyword evidence="3" id="KW-0597">Phosphoprotein</keyword>
<dbReference type="GO" id="GO:0005737">
    <property type="term" value="C:cytoplasm"/>
    <property type="evidence" value="ECO:0007669"/>
    <property type="project" value="UniProtKB-ARBA"/>
</dbReference>
<evidence type="ECO:0000256" key="2">
    <source>
        <dbReference type="ARBA" id="ARBA00022490"/>
    </source>
</evidence>
<keyword evidence="4 6" id="KW-0175">Coiled coil</keyword>
<dbReference type="PANTHER" id="PTHR19327">
    <property type="entry name" value="GOLGIN"/>
    <property type="match status" value="1"/>
</dbReference>
<comment type="subcellular location">
    <subcellularLocation>
        <location evidence="1">Cytoplasm</location>
        <location evidence="1">Cytoskeleton</location>
        <location evidence="1">Microtubule organizing center</location>
    </subcellularLocation>
</comment>
<dbReference type="Pfam" id="PF07989">
    <property type="entry name" value="Cnn_1N"/>
    <property type="match status" value="1"/>
</dbReference>
<protein>
    <recommendedName>
        <fullName evidence="12">Centrosomin N-terminal motif 1 domain-containing protein</fullName>
    </recommendedName>
</protein>
<feature type="compositionally biased region" description="Polar residues" evidence="7">
    <location>
        <begin position="131"/>
        <end position="172"/>
    </location>
</feature>
<dbReference type="Gene3D" id="1.20.1270.60">
    <property type="entry name" value="Arfaptin homology (AH) domain/BAR domain"/>
    <property type="match status" value="1"/>
</dbReference>
<dbReference type="STRING" id="857566.A0A1E3PJR9"/>
<dbReference type="EMBL" id="KV454410">
    <property type="protein sequence ID" value="ODQ65087.1"/>
    <property type="molecule type" value="Genomic_DNA"/>
</dbReference>
<feature type="region of interest" description="Disordered" evidence="7">
    <location>
        <begin position="131"/>
        <end position="174"/>
    </location>
</feature>
<keyword evidence="2" id="KW-0963">Cytoplasm</keyword>
<feature type="domain" description="Centrosomin N-terminal motif 1" evidence="8">
    <location>
        <begin position="189"/>
        <end position="257"/>
    </location>
</feature>
<feature type="domain" description="Pericentrin/AKAP-450 centrosomal targeting" evidence="9">
    <location>
        <begin position="1079"/>
        <end position="1143"/>
    </location>
</feature>
<feature type="coiled-coil region" evidence="6">
    <location>
        <begin position="189"/>
        <end position="664"/>
    </location>
</feature>
<proteinExistence type="predicted"/>
<evidence type="ECO:0000256" key="5">
    <source>
        <dbReference type="ARBA" id="ARBA00023212"/>
    </source>
</evidence>
<gene>
    <name evidence="10" type="ORF">NADFUDRAFT_42385</name>
</gene>
<dbReference type="InterPro" id="IPR027267">
    <property type="entry name" value="AH/BAR_dom_sf"/>
</dbReference>
<evidence type="ECO:0000259" key="9">
    <source>
        <dbReference type="Pfam" id="PF10495"/>
    </source>
</evidence>
<evidence type="ECO:0000256" key="1">
    <source>
        <dbReference type="ARBA" id="ARBA00004267"/>
    </source>
</evidence>
<evidence type="ECO:0000256" key="3">
    <source>
        <dbReference type="ARBA" id="ARBA00022553"/>
    </source>
</evidence>
<name>A0A1E3PJR9_9ASCO</name>
<dbReference type="InterPro" id="IPR019528">
    <property type="entry name" value="PACT_domain"/>
</dbReference>
<evidence type="ECO:0000256" key="4">
    <source>
        <dbReference type="ARBA" id="ARBA00023054"/>
    </source>
</evidence>
<reference evidence="10 11" key="1">
    <citation type="journal article" date="2016" name="Proc. Natl. Acad. Sci. U.S.A.">
        <title>Comparative genomics of biotechnologically important yeasts.</title>
        <authorList>
            <person name="Riley R."/>
            <person name="Haridas S."/>
            <person name="Wolfe K.H."/>
            <person name="Lopes M.R."/>
            <person name="Hittinger C.T."/>
            <person name="Goeker M."/>
            <person name="Salamov A.A."/>
            <person name="Wisecaver J.H."/>
            <person name="Long T.M."/>
            <person name="Calvey C.H."/>
            <person name="Aerts A.L."/>
            <person name="Barry K.W."/>
            <person name="Choi C."/>
            <person name="Clum A."/>
            <person name="Coughlan A.Y."/>
            <person name="Deshpande S."/>
            <person name="Douglass A.P."/>
            <person name="Hanson S.J."/>
            <person name="Klenk H.-P."/>
            <person name="LaButti K.M."/>
            <person name="Lapidus A."/>
            <person name="Lindquist E.A."/>
            <person name="Lipzen A.M."/>
            <person name="Meier-Kolthoff J.P."/>
            <person name="Ohm R.A."/>
            <person name="Otillar R.P."/>
            <person name="Pangilinan J.L."/>
            <person name="Peng Y."/>
            <person name="Rokas A."/>
            <person name="Rosa C.A."/>
            <person name="Scheuner C."/>
            <person name="Sibirny A.A."/>
            <person name="Slot J.C."/>
            <person name="Stielow J.B."/>
            <person name="Sun H."/>
            <person name="Kurtzman C.P."/>
            <person name="Blackwell M."/>
            <person name="Grigoriev I.V."/>
            <person name="Jeffries T.W."/>
        </authorList>
    </citation>
    <scope>NUCLEOTIDE SEQUENCE [LARGE SCALE GENOMIC DNA]</scope>
    <source>
        <strain evidence="10 11">DSM 6958</strain>
    </source>
</reference>
<evidence type="ECO:0000313" key="10">
    <source>
        <dbReference type="EMBL" id="ODQ65087.1"/>
    </source>
</evidence>
<evidence type="ECO:0000313" key="11">
    <source>
        <dbReference type="Proteomes" id="UP000095009"/>
    </source>
</evidence>
<dbReference type="OrthoDB" id="4086665at2759"/>
<feature type="coiled-coil region" evidence="6">
    <location>
        <begin position="696"/>
        <end position="976"/>
    </location>
</feature>
<dbReference type="Proteomes" id="UP000095009">
    <property type="component" value="Unassembled WGS sequence"/>
</dbReference>
<evidence type="ECO:0000259" key="8">
    <source>
        <dbReference type="Pfam" id="PF07989"/>
    </source>
</evidence>
<evidence type="ECO:0008006" key="12">
    <source>
        <dbReference type="Google" id="ProtNLM"/>
    </source>
</evidence>
<dbReference type="InterPro" id="IPR012943">
    <property type="entry name" value="Cnn_1N"/>
</dbReference>
<dbReference type="Pfam" id="PF10495">
    <property type="entry name" value="PACT_coil_coil"/>
    <property type="match status" value="1"/>
</dbReference>
<keyword evidence="11" id="KW-1185">Reference proteome</keyword>
<evidence type="ECO:0000256" key="6">
    <source>
        <dbReference type="SAM" id="Coils"/>
    </source>
</evidence>
<feature type="region of interest" description="Disordered" evidence="7">
    <location>
        <begin position="47"/>
        <end position="68"/>
    </location>
</feature>
<sequence>MATSGSDKDRTDRAYNIDITDASDLSFDFRPPYQHDSQSQRATFNDYNQGQESNENGQPANSYSGSYMLNTPIQFGDSNFNRVNRNHILGGDTAGQSKNSQSAQREFIPLLHSGKKLDYGGLVYDDDLESSPVNDSGSMESISLLKSTPSRNTKRTSNNYVSREPGATTNSYDKFLPINEQGQQAPALLRQQENQVSELHNKIYSLQLKILHFTNHLKKNNSEAAADIMVRNVDLATENSKFTNEIKNLKQTIRKLELSADSRPEDLKRIKDLESTLENIQYEKQQLEQDYKKQMNSLVSKIQELEANQKNETSANIYTANNEAEMVELIEDFRYQLREKERENNAIQSTVKALNDQVNVLKTELNEVNASNSRSKFDNISPDSQFLLTCEIEKLKSQLYESQQDSSELNQQIRELVEQNQRVLDENRQLKNNYEDEIINIKHQFREEIKAMEHQIEDERTQHANEVRQIRNSIEQEYSVMDIATGEIDQMKLKISATEDQLLAVTRELDATQEENESLSMELNQIKNEVNNYKESYEDLQRKMNRMNDDFTSKHNSNNRQIQQLEADKIEYLNEFERIRNELEARVELYRNERDRLVNTVDDLTSKLSSARAKIEQGQMANREGNIAELRQFETQRNEYEIQKSELETEIIKLKQVIQHLEHERDVKDRDFWDLKKRLQESQQLQQRLYDMNDDLSLIQHDLEDAIQSKERAEADLREIREEINSIKATSVPKDDNAQLKSRISEQKTYIDNLQRKLDIQARETTKALDELQRKTQNIEEIRSELDLSHQRFRKVDTYSRGLIKKIEDLQDEIERLNRVRQKSFSNNTESQMRNDLEKNTEIERLRENLRLLERKLREKESEFDIYKSQSLKVERSLEQDISLLQLQLDKYRKNSGTERSSSRHNLSSFDRDFSRINELEQTLKDKDRELDRIRAKYVNEKAFIEADIDRLNRMNIDLTKELESLQEKYISQDREFGVLRKRFNDQSRDLEHIRFENIEGQNSHQALVNENRRLERLISSIAEQKVSLEDDVDVLRDELSRVSLNRNDHNATLNTYEASLSSLSLQIEYLKITRAAHEAYRSDLCFMKRFFMFQVETFERMNEVKICILDQVGIYPNYLECHYQKPTFGGVARMVFAAIKFRNRGMEKRNRSKKKAILSQKIREIHSSN</sequence>
<organism evidence="10 11">
    <name type="scientific">Nadsonia fulvescens var. elongata DSM 6958</name>
    <dbReference type="NCBI Taxonomy" id="857566"/>
    <lineage>
        <taxon>Eukaryota</taxon>
        <taxon>Fungi</taxon>
        <taxon>Dikarya</taxon>
        <taxon>Ascomycota</taxon>
        <taxon>Saccharomycotina</taxon>
        <taxon>Dipodascomycetes</taxon>
        <taxon>Dipodascales</taxon>
        <taxon>Dipodascales incertae sedis</taxon>
        <taxon>Nadsonia</taxon>
    </lineage>
</organism>
<keyword evidence="5" id="KW-0206">Cytoskeleton</keyword>